<dbReference type="PATRIC" id="fig|710421.3.peg.2029"/>
<dbReference type="STRING" id="710421.Mycch_2027"/>
<reference evidence="1 2" key="1">
    <citation type="submission" date="2012-06" db="EMBL/GenBank/DDBJ databases">
        <title>Complete sequence of chromosome of Mycobacterium chubuense NBB4.</title>
        <authorList>
            <consortium name="US DOE Joint Genome Institute"/>
            <person name="Lucas S."/>
            <person name="Han J."/>
            <person name="Lapidus A."/>
            <person name="Cheng J.-F."/>
            <person name="Goodwin L."/>
            <person name="Pitluck S."/>
            <person name="Peters L."/>
            <person name="Mikhailova N."/>
            <person name="Teshima H."/>
            <person name="Detter J.C."/>
            <person name="Han C."/>
            <person name="Tapia R."/>
            <person name="Land M."/>
            <person name="Hauser L."/>
            <person name="Kyrpides N."/>
            <person name="Ivanova N."/>
            <person name="Pagani I."/>
            <person name="Mattes T."/>
            <person name="Holmes A."/>
            <person name="Rutledge P."/>
            <person name="Paulsen I."/>
            <person name="Coleman N."/>
            <person name="Woyke T."/>
        </authorList>
    </citation>
    <scope>NUCLEOTIDE SEQUENCE [LARGE SCALE GENOMIC DNA]</scope>
    <source>
        <strain evidence="1 2">NBB4</strain>
    </source>
</reference>
<keyword evidence="2" id="KW-1185">Reference proteome</keyword>
<dbReference type="RefSeq" id="WP_014815290.1">
    <property type="nucleotide sequence ID" value="NC_018027.1"/>
</dbReference>
<gene>
    <name evidence="1" type="ordered locus">Mycch_2027</name>
</gene>
<accession>I4BHQ3</accession>
<dbReference type="HOGENOM" id="CLU_2753509_0_0_11"/>
<dbReference type="KEGG" id="mcb:Mycch_2027"/>
<name>I4BHQ3_MYCCN</name>
<sequence precursor="true">MSERFKIIAAGIGAAATLALTIGGGIAEAGTYPKASTYDKPTSTCTKEGQKISQCDLSFRPAMTAVNNNG</sequence>
<organism evidence="1 2">
    <name type="scientific">Mycolicibacterium chubuense (strain NBB4)</name>
    <name type="common">Mycobacterium chubuense</name>
    <dbReference type="NCBI Taxonomy" id="710421"/>
    <lineage>
        <taxon>Bacteria</taxon>
        <taxon>Bacillati</taxon>
        <taxon>Actinomycetota</taxon>
        <taxon>Actinomycetes</taxon>
        <taxon>Mycobacteriales</taxon>
        <taxon>Mycobacteriaceae</taxon>
        <taxon>Mycolicibacterium</taxon>
    </lineage>
</organism>
<proteinExistence type="predicted"/>
<dbReference type="Proteomes" id="UP000006057">
    <property type="component" value="Chromosome"/>
</dbReference>
<dbReference type="EMBL" id="CP003053">
    <property type="protein sequence ID" value="AFM16810.1"/>
    <property type="molecule type" value="Genomic_DNA"/>
</dbReference>
<protein>
    <submittedName>
        <fullName evidence="1">Uncharacterized protein</fullName>
    </submittedName>
</protein>
<evidence type="ECO:0000313" key="2">
    <source>
        <dbReference type="Proteomes" id="UP000006057"/>
    </source>
</evidence>
<evidence type="ECO:0000313" key="1">
    <source>
        <dbReference type="EMBL" id="AFM16810.1"/>
    </source>
</evidence>
<dbReference type="AlphaFoldDB" id="I4BHQ3"/>